<dbReference type="Proteomes" id="UP000289738">
    <property type="component" value="Chromosome A06"/>
</dbReference>
<comment type="caution">
    <text evidence="3">The sequence shown here is derived from an EMBL/GenBank/DDBJ whole genome shotgun (WGS) entry which is preliminary data.</text>
</comment>
<evidence type="ECO:0000313" key="4">
    <source>
        <dbReference type="Proteomes" id="UP000289738"/>
    </source>
</evidence>
<accession>A0A445CLB8</accession>
<evidence type="ECO:0000313" key="3">
    <source>
        <dbReference type="EMBL" id="RYR51683.1"/>
    </source>
</evidence>
<dbReference type="Pfam" id="PF26130">
    <property type="entry name" value="PB1-like"/>
    <property type="match status" value="1"/>
</dbReference>
<feature type="compositionally biased region" description="Polar residues" evidence="1">
    <location>
        <begin position="170"/>
        <end position="179"/>
    </location>
</feature>
<dbReference type="AlphaFoldDB" id="A0A445CLB8"/>
<keyword evidence="4" id="KW-1185">Reference proteome</keyword>
<feature type="region of interest" description="Disordered" evidence="1">
    <location>
        <begin position="151"/>
        <end position="179"/>
    </location>
</feature>
<evidence type="ECO:0000256" key="1">
    <source>
        <dbReference type="SAM" id="MobiDB-lite"/>
    </source>
</evidence>
<feature type="domain" description="PB1-like" evidence="2">
    <location>
        <begin position="80"/>
        <end position="130"/>
    </location>
</feature>
<reference evidence="3 4" key="1">
    <citation type="submission" date="2019-01" db="EMBL/GenBank/DDBJ databases">
        <title>Sequencing of cultivated peanut Arachis hypogaea provides insights into genome evolution and oil improvement.</title>
        <authorList>
            <person name="Chen X."/>
        </authorList>
    </citation>
    <scope>NUCLEOTIDE SEQUENCE [LARGE SCALE GENOMIC DNA]</scope>
    <source>
        <strain evidence="4">cv. Fuhuasheng</strain>
        <tissue evidence="3">Leaves</tissue>
    </source>
</reference>
<feature type="compositionally biased region" description="Basic residues" evidence="1">
    <location>
        <begin position="154"/>
        <end position="169"/>
    </location>
</feature>
<name>A0A445CLB8_ARAHY</name>
<dbReference type="EMBL" id="SDMP01000006">
    <property type="protein sequence ID" value="RYR51683.1"/>
    <property type="molecule type" value="Genomic_DNA"/>
</dbReference>
<protein>
    <recommendedName>
        <fullName evidence="2">PB1-like domain-containing protein</fullName>
    </recommendedName>
</protein>
<evidence type="ECO:0000259" key="2">
    <source>
        <dbReference type="Pfam" id="PF26130"/>
    </source>
</evidence>
<dbReference type="InterPro" id="IPR058594">
    <property type="entry name" value="PB1-like_dom_pln"/>
</dbReference>
<organism evidence="3 4">
    <name type="scientific">Arachis hypogaea</name>
    <name type="common">Peanut</name>
    <dbReference type="NCBI Taxonomy" id="3818"/>
    <lineage>
        <taxon>Eukaryota</taxon>
        <taxon>Viridiplantae</taxon>
        <taxon>Streptophyta</taxon>
        <taxon>Embryophyta</taxon>
        <taxon>Tracheophyta</taxon>
        <taxon>Spermatophyta</taxon>
        <taxon>Magnoliopsida</taxon>
        <taxon>eudicotyledons</taxon>
        <taxon>Gunneridae</taxon>
        <taxon>Pentapetalae</taxon>
        <taxon>rosids</taxon>
        <taxon>fabids</taxon>
        <taxon>Fabales</taxon>
        <taxon>Fabaceae</taxon>
        <taxon>Papilionoideae</taxon>
        <taxon>50 kb inversion clade</taxon>
        <taxon>dalbergioids sensu lato</taxon>
        <taxon>Dalbergieae</taxon>
        <taxon>Pterocarpus clade</taxon>
        <taxon>Arachis</taxon>
    </lineage>
</organism>
<proteinExistence type="predicted"/>
<gene>
    <name evidence="3" type="ORF">Ahy_A06g026659</name>
</gene>
<sequence>MAYNQNNAVLVQGSPSFETSPLSLHKRDSNVAKPYPLLISTISLCFAPKRIVSFKMEGPSMTFVIHHDGLFKTCEDGEMELGYIEAGNCWWKIPGVPISSGLKKLETDADLLAMCMDCRRNRHLINIYFENCISQPCVVDNMRKDVVLLESGSSKKKKSSSQAKKHHSQPIKSPTTMHP</sequence>